<evidence type="ECO:0008006" key="3">
    <source>
        <dbReference type="Google" id="ProtNLM"/>
    </source>
</evidence>
<dbReference type="EMBL" id="JACXVP010000008">
    <property type="protein sequence ID" value="KAG5592937.1"/>
    <property type="molecule type" value="Genomic_DNA"/>
</dbReference>
<proteinExistence type="predicted"/>
<keyword evidence="2" id="KW-1185">Reference proteome</keyword>
<name>A0A9J5XXM2_SOLCO</name>
<dbReference type="Proteomes" id="UP000824120">
    <property type="component" value="Chromosome 8"/>
</dbReference>
<dbReference type="InterPro" id="IPR036691">
    <property type="entry name" value="Endo/exonu/phosph_ase_sf"/>
</dbReference>
<sequence length="119" mass="13857">MKFSKNNNIFSISSVYARCNGVERLELREELSSCAKDIQSPWMVGSDFNVCLNEEEKLDGLAFTQQEIDTIEDMIRIKDTQFEINPMAANRADLSKMEAELKKYLKIEEHYWKQKAGIR</sequence>
<gene>
    <name evidence="1" type="ORF">H5410_043451</name>
</gene>
<evidence type="ECO:0000313" key="2">
    <source>
        <dbReference type="Proteomes" id="UP000824120"/>
    </source>
</evidence>
<accession>A0A9J5XXM2</accession>
<dbReference type="Gene3D" id="3.60.10.10">
    <property type="entry name" value="Endonuclease/exonuclease/phosphatase"/>
    <property type="match status" value="1"/>
</dbReference>
<reference evidence="1 2" key="1">
    <citation type="submission" date="2020-09" db="EMBL/GenBank/DDBJ databases">
        <title>De no assembly of potato wild relative species, Solanum commersonii.</title>
        <authorList>
            <person name="Cho K."/>
        </authorList>
    </citation>
    <scope>NUCLEOTIDE SEQUENCE [LARGE SCALE GENOMIC DNA]</scope>
    <source>
        <strain evidence="1">LZ3.2</strain>
        <tissue evidence="1">Leaf</tissue>
    </source>
</reference>
<dbReference type="AlphaFoldDB" id="A0A9J5XXM2"/>
<comment type="caution">
    <text evidence="1">The sequence shown here is derived from an EMBL/GenBank/DDBJ whole genome shotgun (WGS) entry which is preliminary data.</text>
</comment>
<protein>
    <recommendedName>
        <fullName evidence="3">Endonuclease/exonuclease/phosphatase</fullName>
    </recommendedName>
</protein>
<organism evidence="1 2">
    <name type="scientific">Solanum commersonii</name>
    <name type="common">Commerson's wild potato</name>
    <name type="synonym">Commerson's nightshade</name>
    <dbReference type="NCBI Taxonomy" id="4109"/>
    <lineage>
        <taxon>Eukaryota</taxon>
        <taxon>Viridiplantae</taxon>
        <taxon>Streptophyta</taxon>
        <taxon>Embryophyta</taxon>
        <taxon>Tracheophyta</taxon>
        <taxon>Spermatophyta</taxon>
        <taxon>Magnoliopsida</taxon>
        <taxon>eudicotyledons</taxon>
        <taxon>Gunneridae</taxon>
        <taxon>Pentapetalae</taxon>
        <taxon>asterids</taxon>
        <taxon>lamiids</taxon>
        <taxon>Solanales</taxon>
        <taxon>Solanaceae</taxon>
        <taxon>Solanoideae</taxon>
        <taxon>Solaneae</taxon>
        <taxon>Solanum</taxon>
    </lineage>
</organism>
<evidence type="ECO:0000313" key="1">
    <source>
        <dbReference type="EMBL" id="KAG5592937.1"/>
    </source>
</evidence>
<dbReference type="OrthoDB" id="1304107at2759"/>